<dbReference type="FunFam" id="1.10.510.10:FF:000142">
    <property type="entry name" value="Octicosapeptide/phox/Bem1p domain kinase superfamily protein"/>
    <property type="match status" value="1"/>
</dbReference>
<dbReference type="SMART" id="SM00666">
    <property type="entry name" value="PB1"/>
    <property type="match status" value="1"/>
</dbReference>
<dbReference type="GO" id="GO:0005524">
    <property type="term" value="F:ATP binding"/>
    <property type="evidence" value="ECO:0007669"/>
    <property type="project" value="UniProtKB-UniRule"/>
</dbReference>
<keyword evidence="5" id="KW-0418">Kinase</keyword>
<dbReference type="InterPro" id="IPR000719">
    <property type="entry name" value="Prot_kinase_dom"/>
</dbReference>
<dbReference type="InterPro" id="IPR022669">
    <property type="entry name" value="Ribosomal_uL2_C"/>
</dbReference>
<dbReference type="InterPro" id="IPR008991">
    <property type="entry name" value="Translation_prot_SH3-like_sf"/>
</dbReference>
<dbReference type="Gene3D" id="3.30.200.20">
    <property type="entry name" value="Phosphorylase Kinase, domain 1"/>
    <property type="match status" value="1"/>
</dbReference>
<dbReference type="GO" id="GO:0003735">
    <property type="term" value="F:structural constituent of ribosome"/>
    <property type="evidence" value="ECO:0007669"/>
    <property type="project" value="InterPro"/>
</dbReference>
<accession>A0A5C7I4P0</accession>
<dbReference type="GO" id="GO:0007165">
    <property type="term" value="P:signal transduction"/>
    <property type="evidence" value="ECO:0007669"/>
    <property type="project" value="TreeGrafter"/>
</dbReference>
<dbReference type="SUPFAM" id="SSF56112">
    <property type="entry name" value="Protein kinase-like (PK-like)"/>
    <property type="match status" value="1"/>
</dbReference>
<dbReference type="OrthoDB" id="4062651at2759"/>
<dbReference type="SUPFAM" id="SSF54277">
    <property type="entry name" value="CAD &amp; PB1 domains"/>
    <property type="match status" value="1"/>
</dbReference>
<sequence>MQLNRSRNTSDVSMTSEAPCSSGQWLQQELTSVVPNIGKAVHKNVSVQTGEEFSMEFLQDRVSGRGIPAVPITAPKAQNNEKKVGQNYVQNHQLGYEDLARILGLRRMDSECASDISDLVSAKGSLKEIENGVCGDKFSKNHKEDSDSGYGARRTFGELNGDCVSCLEPTALPTYLLESPHGNNFNGPDISDRSQSGKMKFLCSFGGKILPRPSDGKLRYVGGETRIISIRTNLSWEELMKKTLVICNQPHSIKYQLPGEDLDALISVSSDEDLQNMIEEYRGLEKLEGSQRLRLFLIPFGESESTSSFEATTIQQNNPDYQYVVAVNGILEPSPRKNSGVQGLASEANKLGTNLDRNPSFHKCAPTSMFPLEIKGGLNALHSKLFGNESNTMIGSSNQSPPISPFPLQRGDSKSFTMRLHGNNSSIESSSSFISAQLPPEDSSTDTASHKHPMQGLETLINCHHPYNQIDANQPEQSHGTQYLNHDYNKEFANRSALDHKHSEFDGFSCKRYMHKGRTFHSENPVSRPDDPIALFSESIGSIGTHQGMPHAYSDSKLQEYGGSPAYCSLEGMSPSSPLNFAKKQLSSLPVSNVFQEKPMQLHENVNLLDLRVQNNLVDIESTGLQGDMLHCSPCPESATRSESICTSEISNKSQKANADLSKSNFMRSNPIDGNSPSLGEMNGLGKRDLLLDEGGNFYEGRSSATSMEYRKNFPIDNCNHTSTSGVDTYTQDIQISGDMSLAFLASGLKPSEHVLMEHPNHHELNKTPSNHFAVGQTAYNQHSDLGGTMLGGQQSSVSWTKNFEVAGMFSNEGRGSCDENYLADLISGPSNGLVFHESEWLQPVVSQNDTCIRESTLIASTDLSLSSVHADTGSSSHLHNNDLCTLLLNPTTDVSLKREVSPLDDNFVIYPDEKVDKVGFGGSFPKKSNVEEVLLTQTNPPVNEDLNQLEAVNVREDVVANMPTSLESLSAVALHVMGVASSDIMSPDATELESMIPEFESEDSRADGQDKDESFSDAMIAEMEASIYGLQLFSVIPQAFDHLKELRRHGLASCSILDAIQIIRNADLEELQELGSGTYGTVYHGKWRGTDVAIKRIKKSCFAGRSSEQERLGDPINLFRPRIISSWAWSYFTIEKQKKTSISKFNSGVARFFLGTAIHNIEITLGKGGQLARAAGAVAKLIAKEGKLAALKLPSGEVHLISKNCLAIVGQVGNVRVNQKSLGRAGSKCWLGKRLVVRGVVMNPVEHLYGGGEGRALERPPRGGLTPPLGEKAPTKDFWREAQILSNLHHPNVVAFYGVVPDGIGGTLATVTEFMVNGSLRHVLLKKDRLLDRRKKLIIAMDAAFGMEYLHSKNIVHFDLKCDNLLVNLRDPQRPICKVGDFGLSRIKRNTLVSGGVRGTLPWMAPELLNGSSNRVSEKVDVFSFGISMWEILTGEEPYADMHCGAIIGGIVKNTLRPAIPERCDPNWRKLMEQCWSPDPETRPSFTEITNRLRSMSLALQAKGLNNQPRYMKPNATT</sequence>
<proteinExistence type="inferred from homology"/>
<gene>
    <name evidence="12" type="ORF">EZV62_010962</name>
</gene>
<feature type="region of interest" description="Disordered" evidence="10">
    <location>
        <begin position="1"/>
        <end position="21"/>
    </location>
</feature>
<dbReference type="InterPro" id="IPR008271">
    <property type="entry name" value="Ser/Thr_kinase_AS"/>
</dbReference>
<dbReference type="InterPro" id="IPR000270">
    <property type="entry name" value="PB1_dom"/>
</dbReference>
<dbReference type="GO" id="GO:0004674">
    <property type="term" value="F:protein serine/threonine kinase activity"/>
    <property type="evidence" value="ECO:0007669"/>
    <property type="project" value="UniProtKB-KW"/>
</dbReference>
<dbReference type="FunFam" id="3.10.20.90:FF:000058">
    <property type="entry name" value="Octicosapeptide/phox/Bem1p domain kinase superfamily protein"/>
    <property type="match status" value="1"/>
</dbReference>
<keyword evidence="8" id="KW-0687">Ribonucleoprotein</keyword>
<evidence type="ECO:0000256" key="3">
    <source>
        <dbReference type="ARBA" id="ARBA00022679"/>
    </source>
</evidence>
<reference evidence="13" key="1">
    <citation type="journal article" date="2019" name="Gigascience">
        <title>De novo genome assembly of the endangered Acer yangbiense, a plant species with extremely small populations endemic to Yunnan Province, China.</title>
        <authorList>
            <person name="Yang J."/>
            <person name="Wariss H.M."/>
            <person name="Tao L."/>
            <person name="Zhang R."/>
            <person name="Yun Q."/>
            <person name="Hollingsworth P."/>
            <person name="Dao Z."/>
            <person name="Luo G."/>
            <person name="Guo H."/>
            <person name="Ma Y."/>
            <person name="Sun W."/>
        </authorList>
    </citation>
    <scope>NUCLEOTIDE SEQUENCE [LARGE SCALE GENOMIC DNA]</scope>
    <source>
        <strain evidence="13">cv. Malutang</strain>
    </source>
</reference>
<evidence type="ECO:0000256" key="5">
    <source>
        <dbReference type="ARBA" id="ARBA00022777"/>
    </source>
</evidence>
<dbReference type="Pfam" id="PF07714">
    <property type="entry name" value="PK_Tyr_Ser-Thr"/>
    <property type="match status" value="1"/>
</dbReference>
<dbReference type="GO" id="GO:0006412">
    <property type="term" value="P:translation"/>
    <property type="evidence" value="ECO:0007669"/>
    <property type="project" value="InterPro"/>
</dbReference>
<comment type="similarity">
    <text evidence="1">Belongs to the universal ribosomal protein uL2 family.</text>
</comment>
<evidence type="ECO:0000313" key="12">
    <source>
        <dbReference type="EMBL" id="TXG63968.1"/>
    </source>
</evidence>
<dbReference type="CDD" id="cd06410">
    <property type="entry name" value="PB1_UP2"/>
    <property type="match status" value="1"/>
</dbReference>
<evidence type="ECO:0000256" key="4">
    <source>
        <dbReference type="ARBA" id="ARBA00022741"/>
    </source>
</evidence>
<dbReference type="SMART" id="SM01382">
    <property type="entry name" value="Ribosomal_L2_C"/>
    <property type="match status" value="1"/>
</dbReference>
<comment type="caution">
    <text evidence="12">The sequence shown here is derived from an EMBL/GenBank/DDBJ whole genome shotgun (WGS) entry which is preliminary data.</text>
</comment>
<dbReference type="InterPro" id="IPR050167">
    <property type="entry name" value="Ser_Thr_protein_kinase"/>
</dbReference>
<evidence type="ECO:0000256" key="6">
    <source>
        <dbReference type="ARBA" id="ARBA00022840"/>
    </source>
</evidence>
<keyword evidence="4 9" id="KW-0547">Nucleotide-binding</keyword>
<dbReference type="EMBL" id="VAHF01000004">
    <property type="protein sequence ID" value="TXG63968.1"/>
    <property type="molecule type" value="Genomic_DNA"/>
</dbReference>
<evidence type="ECO:0000256" key="8">
    <source>
        <dbReference type="ARBA" id="ARBA00023274"/>
    </source>
</evidence>
<dbReference type="Pfam" id="PF03947">
    <property type="entry name" value="Ribosomal_L2_C"/>
    <property type="match status" value="1"/>
</dbReference>
<evidence type="ECO:0000256" key="9">
    <source>
        <dbReference type="PROSITE-ProRule" id="PRU10141"/>
    </source>
</evidence>
<dbReference type="GO" id="GO:0005840">
    <property type="term" value="C:ribosome"/>
    <property type="evidence" value="ECO:0007669"/>
    <property type="project" value="UniProtKB-KW"/>
</dbReference>
<dbReference type="InterPro" id="IPR014722">
    <property type="entry name" value="Rib_uL2_dom2"/>
</dbReference>
<protein>
    <recommendedName>
        <fullName evidence="11">Protein kinase domain-containing protein</fullName>
    </recommendedName>
</protein>
<keyword evidence="2" id="KW-0723">Serine/threonine-protein kinase</keyword>
<keyword evidence="6 9" id="KW-0067">ATP-binding</keyword>
<evidence type="ECO:0000313" key="13">
    <source>
        <dbReference type="Proteomes" id="UP000323000"/>
    </source>
</evidence>
<feature type="compositionally biased region" description="Polar residues" evidence="10">
    <location>
        <begin position="392"/>
        <end position="401"/>
    </location>
</feature>
<dbReference type="PROSITE" id="PS50011">
    <property type="entry name" value="PROTEIN_KINASE_DOM"/>
    <property type="match status" value="1"/>
</dbReference>
<evidence type="ECO:0000256" key="7">
    <source>
        <dbReference type="ARBA" id="ARBA00022980"/>
    </source>
</evidence>
<dbReference type="SMART" id="SM00220">
    <property type="entry name" value="S_TKc"/>
    <property type="match status" value="1"/>
</dbReference>
<dbReference type="Gene3D" id="3.10.20.90">
    <property type="entry name" value="Phosphatidylinositol 3-kinase Catalytic Subunit, Chain A, domain 1"/>
    <property type="match status" value="1"/>
</dbReference>
<keyword evidence="13" id="KW-1185">Reference proteome</keyword>
<dbReference type="PANTHER" id="PTHR23257:SF842">
    <property type="entry name" value="KINASE SUPERFAMILY WITH OCTICOSAPEPTIDE_PHOX_BEM1P DOMAIN-CONTAINING PROTEIN"/>
    <property type="match status" value="1"/>
</dbReference>
<dbReference type="Pfam" id="PF00564">
    <property type="entry name" value="PB1"/>
    <property type="match status" value="1"/>
</dbReference>
<evidence type="ECO:0000259" key="11">
    <source>
        <dbReference type="PROSITE" id="PS50011"/>
    </source>
</evidence>
<dbReference type="GO" id="GO:1990904">
    <property type="term" value="C:ribonucleoprotein complex"/>
    <property type="evidence" value="ECO:0007669"/>
    <property type="project" value="UniProtKB-KW"/>
</dbReference>
<evidence type="ECO:0000256" key="2">
    <source>
        <dbReference type="ARBA" id="ARBA00022527"/>
    </source>
</evidence>
<dbReference type="Gene3D" id="1.10.510.10">
    <property type="entry name" value="Transferase(Phosphotransferase) domain 1"/>
    <property type="match status" value="1"/>
</dbReference>
<name>A0A5C7I4P0_9ROSI</name>
<dbReference type="InterPro" id="IPR011009">
    <property type="entry name" value="Kinase-like_dom_sf"/>
</dbReference>
<evidence type="ECO:0000256" key="1">
    <source>
        <dbReference type="ARBA" id="ARBA00005636"/>
    </source>
</evidence>
<dbReference type="Gene3D" id="2.30.30.30">
    <property type="match status" value="1"/>
</dbReference>
<organism evidence="12 13">
    <name type="scientific">Acer yangbiense</name>
    <dbReference type="NCBI Taxonomy" id="1000413"/>
    <lineage>
        <taxon>Eukaryota</taxon>
        <taxon>Viridiplantae</taxon>
        <taxon>Streptophyta</taxon>
        <taxon>Embryophyta</taxon>
        <taxon>Tracheophyta</taxon>
        <taxon>Spermatophyta</taxon>
        <taxon>Magnoliopsida</taxon>
        <taxon>eudicotyledons</taxon>
        <taxon>Gunneridae</taxon>
        <taxon>Pentapetalae</taxon>
        <taxon>rosids</taxon>
        <taxon>malvids</taxon>
        <taxon>Sapindales</taxon>
        <taxon>Sapindaceae</taxon>
        <taxon>Hippocastanoideae</taxon>
        <taxon>Acereae</taxon>
        <taxon>Acer</taxon>
    </lineage>
</organism>
<dbReference type="InterPro" id="IPR017441">
    <property type="entry name" value="Protein_kinase_ATP_BS"/>
</dbReference>
<feature type="binding site" evidence="9">
    <location>
        <position position="1100"/>
    </location>
    <ligand>
        <name>ATP</name>
        <dbReference type="ChEBI" id="CHEBI:30616"/>
    </ligand>
</feature>
<dbReference type="InterPro" id="IPR001245">
    <property type="entry name" value="Ser-Thr/Tyr_kinase_cat_dom"/>
</dbReference>
<dbReference type="InterPro" id="IPR014726">
    <property type="entry name" value="Ribosomal_uL2_dom3"/>
</dbReference>
<dbReference type="PRINTS" id="PR00109">
    <property type="entry name" value="TYRKINASE"/>
</dbReference>
<dbReference type="GO" id="GO:0005737">
    <property type="term" value="C:cytoplasm"/>
    <property type="evidence" value="ECO:0007669"/>
    <property type="project" value="TreeGrafter"/>
</dbReference>
<dbReference type="Gene3D" id="4.10.950.10">
    <property type="entry name" value="Ribosomal protein L2, domain 3"/>
    <property type="match status" value="1"/>
</dbReference>
<dbReference type="CDD" id="cd13999">
    <property type="entry name" value="STKc_MAP3K-like"/>
    <property type="match status" value="1"/>
</dbReference>
<dbReference type="Proteomes" id="UP000323000">
    <property type="component" value="Chromosome 4"/>
</dbReference>
<dbReference type="PROSITE" id="PS00108">
    <property type="entry name" value="PROTEIN_KINASE_ST"/>
    <property type="match status" value="1"/>
</dbReference>
<evidence type="ECO:0000256" key="10">
    <source>
        <dbReference type="SAM" id="MobiDB-lite"/>
    </source>
</evidence>
<dbReference type="PROSITE" id="PS00107">
    <property type="entry name" value="PROTEIN_KINASE_ATP"/>
    <property type="match status" value="1"/>
</dbReference>
<keyword evidence="7" id="KW-0689">Ribosomal protein</keyword>
<keyword evidence="3" id="KW-0808">Transferase</keyword>
<feature type="region of interest" description="Disordered" evidence="10">
    <location>
        <begin position="392"/>
        <end position="451"/>
    </location>
</feature>
<dbReference type="PANTHER" id="PTHR23257">
    <property type="entry name" value="SERINE-THREONINE PROTEIN KINASE"/>
    <property type="match status" value="1"/>
</dbReference>
<dbReference type="SUPFAM" id="SSF50104">
    <property type="entry name" value="Translation proteins SH3-like domain"/>
    <property type="match status" value="1"/>
</dbReference>
<feature type="domain" description="Protein kinase" evidence="11">
    <location>
        <begin position="1069"/>
        <end position="1499"/>
    </location>
</feature>
<feature type="compositionally biased region" description="Low complexity" evidence="10">
    <location>
        <begin position="425"/>
        <end position="435"/>
    </location>
</feature>